<keyword evidence="1" id="KW-0175">Coiled coil</keyword>
<dbReference type="Gene3D" id="1.10.472.80">
    <property type="entry name" value="Ypt/Rab-GAP domain of gyp1p, domain 3"/>
    <property type="match status" value="1"/>
</dbReference>
<dbReference type="Gene3D" id="1.10.8.270">
    <property type="entry name" value="putative rabgap domain of human tbc1 domain family member 14 like domains"/>
    <property type="match status" value="1"/>
</dbReference>
<dbReference type="PANTHER" id="PTHR47219:SF15">
    <property type="entry name" value="TBC1 DOMAIN FAMILY MEMBER 12 ISOFORM X1"/>
    <property type="match status" value="1"/>
</dbReference>
<proteinExistence type="predicted"/>
<dbReference type="InterPro" id="IPR035969">
    <property type="entry name" value="Rab-GAP_TBC_sf"/>
</dbReference>
<protein>
    <submittedName>
        <fullName evidence="5">Rab-GAP TBC domain-containing protein</fullName>
    </submittedName>
</protein>
<reference evidence="5" key="1">
    <citation type="submission" date="2017-02" db="UniProtKB">
        <authorList>
            <consortium name="WormBaseParasite"/>
        </authorList>
    </citation>
    <scope>IDENTIFICATION</scope>
</reference>
<keyword evidence="4" id="KW-1185">Reference proteome</keyword>
<dbReference type="OMA" id="MTEYFIA"/>
<gene>
    <name evidence="3" type="ORF">TCLT_LOCUS9354</name>
</gene>
<dbReference type="GO" id="GO:0005096">
    <property type="term" value="F:GTPase activator activity"/>
    <property type="evidence" value="ECO:0007669"/>
    <property type="project" value="TreeGrafter"/>
</dbReference>
<dbReference type="Proteomes" id="UP000276776">
    <property type="component" value="Unassembled WGS sequence"/>
</dbReference>
<accession>A0A0N5D8D6</accession>
<dbReference type="EMBL" id="UYYF01004780">
    <property type="protein sequence ID" value="VDN06980.1"/>
    <property type="molecule type" value="Genomic_DNA"/>
</dbReference>
<dbReference type="PANTHER" id="PTHR47219">
    <property type="entry name" value="RAB GTPASE-ACTIVATING PROTEIN 1-LIKE"/>
    <property type="match status" value="1"/>
</dbReference>
<dbReference type="SMART" id="SM00164">
    <property type="entry name" value="TBC"/>
    <property type="match status" value="1"/>
</dbReference>
<dbReference type="InterPro" id="IPR000195">
    <property type="entry name" value="Rab-GAP-TBC_dom"/>
</dbReference>
<sequence length="838" mass="94907">MEIFQIQHALASQSFENHIQEDCLDDEHEVQRQEEQGRLKSEAVTAAVPGSLATVLENLPLVYDANDKCLQQAYSHVKNCGSRGKGLFKRGHHRRSSYESAEIKLPYHPRQLNSRYNQWLDDKSSTAPSDFMKPKMVEAPVLDRSKRFSRSISFKDDCDEKKVCSQSSKNQSLINLTTVPMNFTAIATVGTDIDSAIGESLSSKLGSLDRQSMLSSELIRDDDCSSVDEENVSSDIVSFFSENNITSHSNQNDGTQKQNKKVERTTLSILPNINFTKISRKLFSRNKHKSFHHENPDAWRLFGNKWKSTAGTSAPKSPASSITDDLCCSTTGLILEDRPSTLPAKSLREQQRHKAQYLALIEAMKRKEEHRARQRQQLLETKRKEEDEAVAAAQIWCQRLLPNWENMKDTKYCRELWWRGLPSKVRGNVWSLAIGNELNLTSELYEICVARANYQRFSIASTEHSCSIDSTNSSMKSGNEFVPHLFLNATNNVEQRIGHENTVELIHLDVFRTFPHLGFFQKGGPYEKLLVDLLGAYVCYRPDIGYVQSMCFLGAMLLLQIHQPYQSFQAFANLLNRPLMLALFGLRQPQMTVYFIAYDQYFEQELPQLHHHLDVLDVRPDLLYPLYAKSLPFDVCCRVWDVFLRDGEQFLFNTALGIMNLYHDELKNMDNFDAVVQFLTHLPESMDVNQLFDAIEPFMKISSSLSLGTNTDYGIGKKRSFLQIYSDVSERIGQTASVIHGSAGVNSVSPPVTASCQNMESKTEETFLSPLCATSQAISTSVKDSEHVDCQQATDFRSNVQALKISKSLSGFLDDLLRGTPSQEVNVFPKRSRAPTAV</sequence>
<dbReference type="PROSITE" id="PS50086">
    <property type="entry name" value="TBC_RABGAP"/>
    <property type="match status" value="1"/>
</dbReference>
<feature type="coiled-coil region" evidence="1">
    <location>
        <begin position="347"/>
        <end position="384"/>
    </location>
</feature>
<dbReference type="InterPro" id="IPR050302">
    <property type="entry name" value="Rab_GAP_TBC_domain"/>
</dbReference>
<dbReference type="SUPFAM" id="SSF47923">
    <property type="entry name" value="Ypt/Rab-GAP domain of gyp1p"/>
    <property type="match status" value="2"/>
</dbReference>
<evidence type="ECO:0000313" key="4">
    <source>
        <dbReference type="Proteomes" id="UP000276776"/>
    </source>
</evidence>
<organism evidence="5">
    <name type="scientific">Thelazia callipaeda</name>
    <name type="common">Oriental eyeworm</name>
    <name type="synonym">Parasitic nematode</name>
    <dbReference type="NCBI Taxonomy" id="103827"/>
    <lineage>
        <taxon>Eukaryota</taxon>
        <taxon>Metazoa</taxon>
        <taxon>Ecdysozoa</taxon>
        <taxon>Nematoda</taxon>
        <taxon>Chromadorea</taxon>
        <taxon>Rhabditida</taxon>
        <taxon>Spirurina</taxon>
        <taxon>Spiruromorpha</taxon>
        <taxon>Thelazioidea</taxon>
        <taxon>Thelaziidae</taxon>
        <taxon>Thelazia</taxon>
    </lineage>
</organism>
<dbReference type="Pfam" id="PF00566">
    <property type="entry name" value="RabGAP-TBC"/>
    <property type="match status" value="1"/>
</dbReference>
<dbReference type="AlphaFoldDB" id="A0A0N5D8D6"/>
<dbReference type="Gene3D" id="1.10.10.750">
    <property type="entry name" value="Ypt/Rab-GAP domain of gyp1p, domain 1"/>
    <property type="match status" value="1"/>
</dbReference>
<evidence type="ECO:0000313" key="3">
    <source>
        <dbReference type="EMBL" id="VDN06980.1"/>
    </source>
</evidence>
<reference evidence="3 4" key="2">
    <citation type="submission" date="2018-11" db="EMBL/GenBank/DDBJ databases">
        <authorList>
            <consortium name="Pathogen Informatics"/>
        </authorList>
    </citation>
    <scope>NUCLEOTIDE SEQUENCE [LARGE SCALE GENOMIC DNA]</scope>
</reference>
<feature type="domain" description="Rab-GAP TBC" evidence="2">
    <location>
        <begin position="420"/>
        <end position="647"/>
    </location>
</feature>
<evidence type="ECO:0000256" key="1">
    <source>
        <dbReference type="SAM" id="Coils"/>
    </source>
</evidence>
<dbReference type="WBParaSite" id="TCLT_0000936501-mRNA-1">
    <property type="protein sequence ID" value="TCLT_0000936501-mRNA-1"/>
    <property type="gene ID" value="TCLT_0000936501"/>
</dbReference>
<name>A0A0N5D8D6_THECL</name>
<dbReference type="GO" id="GO:0031267">
    <property type="term" value="F:small GTPase binding"/>
    <property type="evidence" value="ECO:0007669"/>
    <property type="project" value="TreeGrafter"/>
</dbReference>
<dbReference type="OrthoDB" id="294251at2759"/>
<dbReference type="STRING" id="103827.A0A0N5D8D6"/>
<evidence type="ECO:0000259" key="2">
    <source>
        <dbReference type="PROSITE" id="PS50086"/>
    </source>
</evidence>
<evidence type="ECO:0000313" key="5">
    <source>
        <dbReference type="WBParaSite" id="TCLT_0000936501-mRNA-1"/>
    </source>
</evidence>